<dbReference type="Proteomes" id="UP001140087">
    <property type="component" value="Unassembled WGS sequence"/>
</dbReference>
<keyword evidence="2" id="KW-1185">Reference proteome</keyword>
<evidence type="ECO:0000313" key="1">
    <source>
        <dbReference type="EMBL" id="KAJ2797183.1"/>
    </source>
</evidence>
<proteinExistence type="predicted"/>
<name>A0ACC1KY01_9FUNG</name>
<comment type="caution">
    <text evidence="1">The sequence shown here is derived from an EMBL/GenBank/DDBJ whole genome shotgun (WGS) entry which is preliminary data.</text>
</comment>
<reference evidence="1" key="1">
    <citation type="submission" date="2022-07" db="EMBL/GenBank/DDBJ databases">
        <title>Phylogenomic reconstructions and comparative analyses of Kickxellomycotina fungi.</title>
        <authorList>
            <person name="Reynolds N.K."/>
            <person name="Stajich J.E."/>
            <person name="Barry K."/>
            <person name="Grigoriev I.V."/>
            <person name="Crous P."/>
            <person name="Smith M.E."/>
        </authorList>
    </citation>
    <scope>NUCLEOTIDE SEQUENCE</scope>
    <source>
        <strain evidence="1">BCRC 34780</strain>
    </source>
</reference>
<sequence>MQQPGADSSATSPQMATRQSSVMDRIRWIEKTHGPGQSVVPRSFARPPQLAAADAKPPLAAVDAAQLGVLSPVSDGMRSGRAESSPPAVAVAAAPASVTSPAARQAADEAAHVAALVPVEEAAEAGGCGGGRHSRSASEASQASCETGCSESRRPGDPRRSLGGIRSRAPAAASRRFNKAAPASPSPRTPDSERAEQQPAQAKSRPGLRSSRSLGNVKQQAAADAGQARSEGRSLLTRLTELTANRPHVQDLVNNRGSPKFVKRSHHHSAVPTPEQPSASITWGRYERRFR</sequence>
<gene>
    <name evidence="1" type="ORF">H4R21_004421</name>
</gene>
<protein>
    <submittedName>
        <fullName evidence="1">Uncharacterized protein</fullName>
    </submittedName>
</protein>
<dbReference type="EMBL" id="JANBUN010001662">
    <property type="protein sequence ID" value="KAJ2797183.1"/>
    <property type="molecule type" value="Genomic_DNA"/>
</dbReference>
<accession>A0ACC1KY01</accession>
<evidence type="ECO:0000313" key="2">
    <source>
        <dbReference type="Proteomes" id="UP001140087"/>
    </source>
</evidence>
<organism evidence="1 2">
    <name type="scientific">Coemansia helicoidea</name>
    <dbReference type="NCBI Taxonomy" id="1286919"/>
    <lineage>
        <taxon>Eukaryota</taxon>
        <taxon>Fungi</taxon>
        <taxon>Fungi incertae sedis</taxon>
        <taxon>Zoopagomycota</taxon>
        <taxon>Kickxellomycotina</taxon>
        <taxon>Kickxellomycetes</taxon>
        <taxon>Kickxellales</taxon>
        <taxon>Kickxellaceae</taxon>
        <taxon>Coemansia</taxon>
    </lineage>
</organism>